<dbReference type="AlphaFoldDB" id="A0A516GV22"/>
<proteinExistence type="predicted"/>
<protein>
    <recommendedName>
        <fullName evidence="3">DUF3379 domain-containing protein</fullName>
    </recommendedName>
</protein>
<keyword evidence="2" id="KW-1185">Reference proteome</keyword>
<accession>A0A516GV22</accession>
<dbReference type="EMBL" id="CP041637">
    <property type="protein sequence ID" value="QDO95367.1"/>
    <property type="molecule type" value="Genomic_DNA"/>
</dbReference>
<gene>
    <name evidence="1" type="ORF">FNB79_15765</name>
</gene>
<evidence type="ECO:0008006" key="3">
    <source>
        <dbReference type="Google" id="ProtNLM"/>
    </source>
</evidence>
<name>A0A516GV22_9FLAO</name>
<dbReference type="RefSeq" id="WP_143382273.1">
    <property type="nucleotide sequence ID" value="NZ_CP041637.1"/>
</dbReference>
<dbReference type="KEGG" id="fop:FNB79_15765"/>
<reference evidence="1 2" key="1">
    <citation type="submission" date="2019-07" db="EMBL/GenBank/DDBJ databases">
        <title>Genome sequencing for Formosa sp. PS13.</title>
        <authorList>
            <person name="Park S.-J."/>
        </authorList>
    </citation>
    <scope>NUCLEOTIDE SEQUENCE [LARGE SCALE GENOMIC DNA]</scope>
    <source>
        <strain evidence="1 2">PS13</strain>
    </source>
</reference>
<dbReference type="Proteomes" id="UP000319209">
    <property type="component" value="Chromosome"/>
</dbReference>
<evidence type="ECO:0000313" key="2">
    <source>
        <dbReference type="Proteomes" id="UP000319209"/>
    </source>
</evidence>
<dbReference type="OrthoDB" id="1098521at2"/>
<organism evidence="1 2">
    <name type="scientific">Formosa sediminum</name>
    <dbReference type="NCBI Taxonomy" id="2594004"/>
    <lineage>
        <taxon>Bacteria</taxon>
        <taxon>Pseudomonadati</taxon>
        <taxon>Bacteroidota</taxon>
        <taxon>Flavobacteriia</taxon>
        <taxon>Flavobacteriales</taxon>
        <taxon>Flavobacteriaceae</taxon>
        <taxon>Formosa</taxon>
    </lineage>
</organism>
<sequence>MVLNKIEQLLEKYENAETTLQEEQELKTYFSQDQIAPHLEVYRPLFAYYKASKHETFTKDIPLKTKNTNVYKWLTVAAVGVLMLGFYFNTSKHITTTDDDLGTIQDPELAYNEVVNTLELISKTLNKGTATVGYLQTYNQGIATVNYIHELEHTSNIIFKNNK</sequence>
<evidence type="ECO:0000313" key="1">
    <source>
        <dbReference type="EMBL" id="QDO95367.1"/>
    </source>
</evidence>